<sequence length="80" mass="8867">MTGKAPRPQLERLSIARLTIKTDSALDARRLADALPDLLRDRLEKGPNAARPARGRPSPWSEAADQIARAIEARLERRDG</sequence>
<evidence type="ECO:0000313" key="3">
    <source>
        <dbReference type="Proteomes" id="UP001162802"/>
    </source>
</evidence>
<comment type="caution">
    <text evidence="2">The sequence shown here is derived from an EMBL/GenBank/DDBJ whole genome shotgun (WGS) entry which is preliminary data.</text>
</comment>
<name>A0ABT0ABD6_9SPHN</name>
<dbReference type="RefSeq" id="WP_243798651.1">
    <property type="nucleotide sequence ID" value="NZ_JALHAT010000008.1"/>
</dbReference>
<organism evidence="2 3">
    <name type="scientific">Novosphingobium mangrovi</name>
    <name type="common">ex Hu et al. 2023</name>
    <dbReference type="NCBI Taxonomy" id="2930094"/>
    <lineage>
        <taxon>Bacteria</taxon>
        <taxon>Pseudomonadati</taxon>
        <taxon>Pseudomonadota</taxon>
        <taxon>Alphaproteobacteria</taxon>
        <taxon>Sphingomonadales</taxon>
        <taxon>Sphingomonadaceae</taxon>
        <taxon>Novosphingobium</taxon>
    </lineage>
</organism>
<evidence type="ECO:0000313" key="2">
    <source>
        <dbReference type="EMBL" id="MCJ1960484.1"/>
    </source>
</evidence>
<evidence type="ECO:0000256" key="1">
    <source>
        <dbReference type="SAM" id="MobiDB-lite"/>
    </source>
</evidence>
<dbReference type="Proteomes" id="UP001162802">
    <property type="component" value="Unassembled WGS sequence"/>
</dbReference>
<reference evidence="2" key="1">
    <citation type="submission" date="2022-03" db="EMBL/GenBank/DDBJ databases">
        <title>Identification of a novel bacterium isolated from mangrove sediments.</title>
        <authorList>
            <person name="Pan X."/>
        </authorList>
    </citation>
    <scope>NUCLEOTIDE SEQUENCE</scope>
    <source>
        <strain evidence="2">B2637</strain>
    </source>
</reference>
<keyword evidence="3" id="KW-1185">Reference proteome</keyword>
<accession>A0ABT0ABD6</accession>
<proteinExistence type="predicted"/>
<gene>
    <name evidence="2" type="ORF">MTR65_07325</name>
</gene>
<feature type="region of interest" description="Disordered" evidence="1">
    <location>
        <begin position="43"/>
        <end position="63"/>
    </location>
</feature>
<dbReference type="EMBL" id="JALHAT010000008">
    <property type="protein sequence ID" value="MCJ1960484.1"/>
    <property type="molecule type" value="Genomic_DNA"/>
</dbReference>
<protein>
    <submittedName>
        <fullName evidence="2">Uncharacterized protein</fullName>
    </submittedName>
</protein>